<evidence type="ECO:0000256" key="1">
    <source>
        <dbReference type="ARBA" id="ARBA00023054"/>
    </source>
</evidence>
<keyword evidence="4" id="KW-1185">Reference proteome</keyword>
<reference evidence="5" key="1">
    <citation type="submission" date="2025-08" db="UniProtKB">
        <authorList>
            <consortium name="RefSeq"/>
        </authorList>
    </citation>
    <scope>IDENTIFICATION</scope>
    <source>
        <tissue evidence="5">Kidney</tissue>
    </source>
</reference>
<dbReference type="InParanoid" id="A0A1S3GUM0"/>
<name>A0A1S3GUM0_DIPOR</name>
<dbReference type="AlphaFoldDB" id="A0A1S3GUM0"/>
<dbReference type="PANTHER" id="PTHR21694">
    <property type="entry name" value="COILED-COIL DOMAIN-CONTAINING PROTEIN 63"/>
    <property type="match status" value="1"/>
</dbReference>
<dbReference type="RefSeq" id="XP_012892380.1">
    <property type="nucleotide sequence ID" value="XM_013036926.1"/>
</dbReference>
<dbReference type="GO" id="GO:0036158">
    <property type="term" value="P:outer dynein arm assembly"/>
    <property type="evidence" value="ECO:0007669"/>
    <property type="project" value="TreeGrafter"/>
</dbReference>
<feature type="domain" description="ODAD1 central coiled coil region" evidence="3">
    <location>
        <begin position="1"/>
        <end position="113"/>
    </location>
</feature>
<dbReference type="GeneID" id="106002001"/>
<evidence type="ECO:0000259" key="3">
    <source>
        <dbReference type="Pfam" id="PF21773"/>
    </source>
</evidence>
<dbReference type="GO" id="GO:0005930">
    <property type="term" value="C:axoneme"/>
    <property type="evidence" value="ECO:0007669"/>
    <property type="project" value="TreeGrafter"/>
</dbReference>
<sequence>MMSANTRVREEIDTLRFEKAAYDNVYQQLHKRLLTQKKTMNMAIEQSAQAYRQRVEAMARMVAMKERQQKDISQYNLELRELERVYDHESKLKSFLLFKLNDRSEFEEQAKQEE</sequence>
<evidence type="ECO:0000313" key="5">
    <source>
        <dbReference type="RefSeq" id="XP_012892380.1"/>
    </source>
</evidence>
<gene>
    <name evidence="5" type="primary">LOC106002001</name>
</gene>
<dbReference type="InterPro" id="IPR051876">
    <property type="entry name" value="ODA-DC/CCD"/>
</dbReference>
<dbReference type="GO" id="GO:0003341">
    <property type="term" value="P:cilium movement"/>
    <property type="evidence" value="ECO:0007669"/>
    <property type="project" value="TreeGrafter"/>
</dbReference>
<dbReference type="Proteomes" id="UP000081671">
    <property type="component" value="Unplaced"/>
</dbReference>
<organism evidence="4 5">
    <name type="scientific">Dipodomys ordii</name>
    <name type="common">Ord's kangaroo rat</name>
    <dbReference type="NCBI Taxonomy" id="10020"/>
    <lineage>
        <taxon>Eukaryota</taxon>
        <taxon>Metazoa</taxon>
        <taxon>Chordata</taxon>
        <taxon>Craniata</taxon>
        <taxon>Vertebrata</taxon>
        <taxon>Euteleostomi</taxon>
        <taxon>Mammalia</taxon>
        <taxon>Eutheria</taxon>
        <taxon>Euarchontoglires</taxon>
        <taxon>Glires</taxon>
        <taxon>Rodentia</taxon>
        <taxon>Castorimorpha</taxon>
        <taxon>Heteromyidae</taxon>
        <taxon>Dipodomyinae</taxon>
        <taxon>Dipodomys</taxon>
    </lineage>
</organism>
<keyword evidence="1 2" id="KW-0175">Coiled coil</keyword>
<evidence type="ECO:0000313" key="4">
    <source>
        <dbReference type="Proteomes" id="UP000081671"/>
    </source>
</evidence>
<dbReference type="OrthoDB" id="6766775at2759"/>
<evidence type="ECO:0000256" key="2">
    <source>
        <dbReference type="SAM" id="Coils"/>
    </source>
</evidence>
<accession>A0A1S3GUM0</accession>
<dbReference type="KEGG" id="dord:106002001"/>
<proteinExistence type="predicted"/>
<feature type="non-terminal residue" evidence="5">
    <location>
        <position position="114"/>
    </location>
</feature>
<dbReference type="InterPro" id="IPR049258">
    <property type="entry name" value="ODAD1_CC"/>
</dbReference>
<dbReference type="PANTHER" id="PTHR21694:SF18">
    <property type="entry name" value="COILED-COIL DOMAIN-CONTAINING PROTEIN 63"/>
    <property type="match status" value="1"/>
</dbReference>
<dbReference type="Pfam" id="PF21773">
    <property type="entry name" value="ODAD1_CC"/>
    <property type="match status" value="1"/>
</dbReference>
<protein>
    <submittedName>
        <fullName evidence="5">Coiled-coil domain-containing protein 63-like</fullName>
    </submittedName>
</protein>
<feature type="coiled-coil region" evidence="2">
    <location>
        <begin position="65"/>
        <end position="92"/>
    </location>
</feature>